<evidence type="ECO:0000313" key="8">
    <source>
        <dbReference type="EMBL" id="GAB96177.1"/>
    </source>
</evidence>
<name>K6WVP9_9MICO</name>
<feature type="transmembrane region" description="Helical" evidence="6">
    <location>
        <begin position="321"/>
        <end position="338"/>
    </location>
</feature>
<organism evidence="8 9">
    <name type="scientific">Kineosphaera limosa NBRC 100340</name>
    <dbReference type="NCBI Taxonomy" id="1184609"/>
    <lineage>
        <taxon>Bacteria</taxon>
        <taxon>Bacillati</taxon>
        <taxon>Actinomycetota</taxon>
        <taxon>Actinomycetes</taxon>
        <taxon>Micrococcales</taxon>
        <taxon>Dermatophilaceae</taxon>
        <taxon>Kineosphaera</taxon>
    </lineage>
</organism>
<evidence type="ECO:0000259" key="7">
    <source>
        <dbReference type="Pfam" id="PF04932"/>
    </source>
</evidence>
<feature type="transmembrane region" description="Helical" evidence="6">
    <location>
        <begin position="167"/>
        <end position="186"/>
    </location>
</feature>
<keyword evidence="4 6" id="KW-0472">Membrane</keyword>
<dbReference type="Pfam" id="PF04932">
    <property type="entry name" value="Wzy_C"/>
    <property type="match status" value="1"/>
</dbReference>
<feature type="transmembrane region" description="Helical" evidence="6">
    <location>
        <begin position="368"/>
        <end position="385"/>
    </location>
</feature>
<feature type="transmembrane region" description="Helical" evidence="6">
    <location>
        <begin position="247"/>
        <end position="265"/>
    </location>
</feature>
<dbReference type="RefSeq" id="WP_006592709.1">
    <property type="nucleotide sequence ID" value="NZ_BAHD01000032.1"/>
</dbReference>
<evidence type="ECO:0000256" key="4">
    <source>
        <dbReference type="ARBA" id="ARBA00023136"/>
    </source>
</evidence>
<evidence type="ECO:0000256" key="3">
    <source>
        <dbReference type="ARBA" id="ARBA00022989"/>
    </source>
</evidence>
<feature type="compositionally biased region" description="Basic and acidic residues" evidence="5">
    <location>
        <begin position="15"/>
        <end position="33"/>
    </location>
</feature>
<evidence type="ECO:0000256" key="5">
    <source>
        <dbReference type="SAM" id="MobiDB-lite"/>
    </source>
</evidence>
<accession>K6WVP9</accession>
<keyword evidence="3 6" id="KW-1133">Transmembrane helix</keyword>
<dbReference type="GO" id="GO:0016020">
    <property type="term" value="C:membrane"/>
    <property type="evidence" value="ECO:0007669"/>
    <property type="project" value="UniProtKB-SubCell"/>
</dbReference>
<dbReference type="eggNOG" id="COG3307">
    <property type="taxonomic scope" value="Bacteria"/>
</dbReference>
<feature type="compositionally biased region" description="Polar residues" evidence="5">
    <location>
        <begin position="1"/>
        <end position="13"/>
    </location>
</feature>
<feature type="transmembrane region" description="Helical" evidence="6">
    <location>
        <begin position="216"/>
        <end position="235"/>
    </location>
</feature>
<dbReference type="InterPro" id="IPR007016">
    <property type="entry name" value="O-antigen_ligase-rel_domated"/>
</dbReference>
<dbReference type="PANTHER" id="PTHR37422:SF13">
    <property type="entry name" value="LIPOPOLYSACCHARIDE BIOSYNTHESIS PROTEIN PA4999-RELATED"/>
    <property type="match status" value="1"/>
</dbReference>
<dbReference type="AlphaFoldDB" id="K6WVP9"/>
<comment type="subcellular location">
    <subcellularLocation>
        <location evidence="1">Membrane</location>
        <topology evidence="1">Multi-pass membrane protein</topology>
    </subcellularLocation>
</comment>
<feature type="domain" description="O-antigen ligase-related" evidence="7">
    <location>
        <begin position="353"/>
        <end position="498"/>
    </location>
</feature>
<comment type="caution">
    <text evidence="8">The sequence shown here is derived from an EMBL/GenBank/DDBJ whole genome shotgun (WGS) entry which is preliminary data.</text>
</comment>
<feature type="transmembrane region" description="Helical" evidence="6">
    <location>
        <begin position="535"/>
        <end position="552"/>
    </location>
</feature>
<evidence type="ECO:0000256" key="2">
    <source>
        <dbReference type="ARBA" id="ARBA00022692"/>
    </source>
</evidence>
<evidence type="ECO:0000313" key="9">
    <source>
        <dbReference type="Proteomes" id="UP000008366"/>
    </source>
</evidence>
<dbReference type="Proteomes" id="UP000008366">
    <property type="component" value="Unassembled WGS sequence"/>
</dbReference>
<feature type="compositionally biased region" description="Basic and acidic residues" evidence="5">
    <location>
        <begin position="45"/>
        <end position="84"/>
    </location>
</feature>
<feature type="transmembrane region" description="Helical" evidence="6">
    <location>
        <begin position="192"/>
        <end position="209"/>
    </location>
</feature>
<sequence length="584" mass="62096">MFGRTPSTYGQDQDSSDRETLRAREAARLEAQRQADIAHVIEAGKQGEGEGRPEKDKAPDADAHGDHADATDEHETIGETDRLGESGVRAQGGSGIETSDEAPGGPIVDAADEVVELPRIDYPHEADNADRAKAATSAPPRSGRLVTLQARFDEALESPPWRTTRTLAAVALVLFCTLMPVLDQILSRPQVWAVYVSGVIVGALCLLGLRAAGSAPALAFAAFWVVWALGIPLWHRDSTRVWSMDQGVMGLLACACVSFALVALARGRRFGVALTRGVWIAVAVVFVPFGMVEVITGWHFAPGGSYEPPGFSPSGLFNNPNNFAVVLLVCLGVLLLRLCERMGEWQRVGLTLLAVGAGLLIVATLSRLVVLAAIAVAALAAHLAWRRAHGPSPGWTRGTRLAAGAAVLFAASFVLPGMSRLNPLIGLIAPDPDATARSDELRVALMDAGLRMWSTQPWAGIGAGRFETLLEQDPGSVGRVTALHNTFVELLTEYGLVLAGPLAVTLVWLVILLARRVPTQTHGAPSGVDAEGARYLLGVYLLAFGVGGVLVSSALPWTMWWLVLASAVTTAWWLGGQRLRERSG</sequence>
<evidence type="ECO:0000256" key="6">
    <source>
        <dbReference type="SAM" id="Phobius"/>
    </source>
</evidence>
<feature type="transmembrane region" description="Helical" evidence="6">
    <location>
        <begin position="277"/>
        <end position="301"/>
    </location>
</feature>
<feature type="transmembrane region" description="Helical" evidence="6">
    <location>
        <begin position="397"/>
        <end position="415"/>
    </location>
</feature>
<feature type="transmembrane region" description="Helical" evidence="6">
    <location>
        <begin position="494"/>
        <end position="514"/>
    </location>
</feature>
<proteinExistence type="predicted"/>
<protein>
    <recommendedName>
        <fullName evidence="7">O-antigen ligase-related domain-containing protein</fullName>
    </recommendedName>
</protein>
<dbReference type="OrthoDB" id="5114120at2"/>
<evidence type="ECO:0000256" key="1">
    <source>
        <dbReference type="ARBA" id="ARBA00004141"/>
    </source>
</evidence>
<dbReference type="EMBL" id="BAHD01000032">
    <property type="protein sequence ID" value="GAB96177.1"/>
    <property type="molecule type" value="Genomic_DNA"/>
</dbReference>
<keyword evidence="2 6" id="KW-0812">Transmembrane</keyword>
<dbReference type="PANTHER" id="PTHR37422">
    <property type="entry name" value="TEICHURONIC ACID BIOSYNTHESIS PROTEIN TUAE"/>
    <property type="match status" value="1"/>
</dbReference>
<dbReference type="STRING" id="1184609.KILIM_032_00630"/>
<reference evidence="8 9" key="1">
    <citation type="submission" date="2012-08" db="EMBL/GenBank/DDBJ databases">
        <title>Whole genome shotgun sequence of Kineosphaera limosa NBRC 100340.</title>
        <authorList>
            <person name="Yoshida I."/>
            <person name="Isaki S."/>
            <person name="Hosoyama A."/>
            <person name="Tsuchikane K."/>
            <person name="Katsumata H."/>
            <person name="Ando Y."/>
            <person name="Ohji S."/>
            <person name="Hamada M."/>
            <person name="Tamura T."/>
            <person name="Yamazoe A."/>
            <person name="Yamazaki S."/>
            <person name="Fujita N."/>
        </authorList>
    </citation>
    <scope>NUCLEOTIDE SEQUENCE [LARGE SCALE GENOMIC DNA]</scope>
    <source>
        <strain evidence="8 9">NBRC 100340</strain>
    </source>
</reference>
<feature type="region of interest" description="Disordered" evidence="5">
    <location>
        <begin position="1"/>
        <end position="107"/>
    </location>
</feature>
<dbReference type="InterPro" id="IPR051533">
    <property type="entry name" value="WaaL-like"/>
</dbReference>
<keyword evidence="9" id="KW-1185">Reference proteome</keyword>
<gene>
    <name evidence="8" type="ORF">KILIM_032_00630</name>
</gene>
<feature type="transmembrane region" description="Helical" evidence="6">
    <location>
        <begin position="345"/>
        <end position="362"/>
    </location>
</feature>
<feature type="transmembrane region" description="Helical" evidence="6">
    <location>
        <begin position="558"/>
        <end position="575"/>
    </location>
</feature>